<dbReference type="AlphaFoldDB" id="A0A9Q1GCV8"/>
<dbReference type="EMBL" id="JAINUF010000001">
    <property type="protein sequence ID" value="KAJ8381338.1"/>
    <property type="molecule type" value="Genomic_DNA"/>
</dbReference>
<evidence type="ECO:0000256" key="4">
    <source>
        <dbReference type="ARBA" id="ARBA00022679"/>
    </source>
</evidence>
<dbReference type="Proteomes" id="UP001152622">
    <property type="component" value="Chromosome 1"/>
</dbReference>
<comment type="pathway">
    <text evidence="2">Protein modification; protein ubiquitination.</text>
</comment>
<organism evidence="8 9">
    <name type="scientific">Synaphobranchus kaupii</name>
    <name type="common">Kaup's arrowtooth eel</name>
    <dbReference type="NCBI Taxonomy" id="118154"/>
    <lineage>
        <taxon>Eukaryota</taxon>
        <taxon>Metazoa</taxon>
        <taxon>Chordata</taxon>
        <taxon>Craniata</taxon>
        <taxon>Vertebrata</taxon>
        <taxon>Euteleostomi</taxon>
        <taxon>Actinopterygii</taxon>
        <taxon>Neopterygii</taxon>
        <taxon>Teleostei</taxon>
        <taxon>Anguilliformes</taxon>
        <taxon>Synaphobranchidae</taxon>
        <taxon>Synaphobranchus</taxon>
    </lineage>
</organism>
<dbReference type="SUPFAM" id="SSF56204">
    <property type="entry name" value="Hect, E3 ligase catalytic domain"/>
    <property type="match status" value="1"/>
</dbReference>
<proteinExistence type="predicted"/>
<evidence type="ECO:0000256" key="6">
    <source>
        <dbReference type="PROSITE-ProRule" id="PRU00104"/>
    </source>
</evidence>
<protein>
    <recommendedName>
        <fullName evidence="3">HECT-type E3 ubiquitin transferase</fullName>
        <ecNumber evidence="3">2.3.2.26</ecNumber>
    </recommendedName>
</protein>
<dbReference type="InterPro" id="IPR035983">
    <property type="entry name" value="Hect_E3_ubiquitin_ligase"/>
</dbReference>
<dbReference type="PANTHER" id="PTHR11254">
    <property type="entry name" value="HECT DOMAIN UBIQUITIN-PROTEIN LIGASE"/>
    <property type="match status" value="1"/>
</dbReference>
<dbReference type="SMART" id="SM00119">
    <property type="entry name" value="HECTc"/>
    <property type="match status" value="1"/>
</dbReference>
<feature type="domain" description="HECT" evidence="7">
    <location>
        <begin position="215"/>
        <end position="547"/>
    </location>
</feature>
<evidence type="ECO:0000256" key="3">
    <source>
        <dbReference type="ARBA" id="ARBA00012485"/>
    </source>
</evidence>
<evidence type="ECO:0000256" key="2">
    <source>
        <dbReference type="ARBA" id="ARBA00004906"/>
    </source>
</evidence>
<dbReference type="Pfam" id="PF00632">
    <property type="entry name" value="HECT"/>
    <property type="match status" value="1"/>
</dbReference>
<evidence type="ECO:0000259" key="7">
    <source>
        <dbReference type="PROSITE" id="PS50237"/>
    </source>
</evidence>
<evidence type="ECO:0000256" key="5">
    <source>
        <dbReference type="ARBA" id="ARBA00022786"/>
    </source>
</evidence>
<dbReference type="Gene3D" id="3.30.2410.10">
    <property type="entry name" value="Hect, E3 ligase catalytic domain"/>
    <property type="match status" value="1"/>
</dbReference>
<gene>
    <name evidence="8" type="ORF">SKAU_G00021160</name>
</gene>
<dbReference type="Gene3D" id="3.90.1750.10">
    <property type="entry name" value="Hect, E3 ligase catalytic domains"/>
    <property type="match status" value="1"/>
</dbReference>
<dbReference type="PANTHER" id="PTHR11254:SF440">
    <property type="entry name" value="E3 UBIQUITIN-PROTEIN LIGASE NEDD-4"/>
    <property type="match status" value="1"/>
</dbReference>
<comment type="caution">
    <text evidence="8">The sequence shown here is derived from an EMBL/GenBank/DDBJ whole genome shotgun (WGS) entry which is preliminary data.</text>
</comment>
<feature type="active site" description="Glycyl thioester intermediate" evidence="6">
    <location>
        <position position="515"/>
    </location>
</feature>
<dbReference type="InterPro" id="IPR050409">
    <property type="entry name" value="E3_ubiq-protein_ligase"/>
</dbReference>
<keyword evidence="9" id="KW-1185">Reference proteome</keyword>
<reference evidence="8" key="1">
    <citation type="journal article" date="2023" name="Science">
        <title>Genome structures resolve the early diversification of teleost fishes.</title>
        <authorList>
            <person name="Parey E."/>
            <person name="Louis A."/>
            <person name="Montfort J."/>
            <person name="Bouchez O."/>
            <person name="Roques C."/>
            <person name="Iampietro C."/>
            <person name="Lluch J."/>
            <person name="Castinel A."/>
            <person name="Donnadieu C."/>
            <person name="Desvignes T."/>
            <person name="Floi Bucao C."/>
            <person name="Jouanno E."/>
            <person name="Wen M."/>
            <person name="Mejri S."/>
            <person name="Dirks R."/>
            <person name="Jansen H."/>
            <person name="Henkel C."/>
            <person name="Chen W.J."/>
            <person name="Zahm M."/>
            <person name="Cabau C."/>
            <person name="Klopp C."/>
            <person name="Thompson A.W."/>
            <person name="Robinson-Rechavi M."/>
            <person name="Braasch I."/>
            <person name="Lecointre G."/>
            <person name="Bobe J."/>
            <person name="Postlethwait J.H."/>
            <person name="Berthelot C."/>
            <person name="Roest Crollius H."/>
            <person name="Guiguen Y."/>
        </authorList>
    </citation>
    <scope>NUCLEOTIDE SEQUENCE</scope>
    <source>
        <strain evidence="8">WJC10195</strain>
    </source>
</reference>
<keyword evidence="4" id="KW-0808">Transferase</keyword>
<name>A0A9Q1GCV8_SYNKA</name>
<keyword evidence="5 6" id="KW-0833">Ubl conjugation pathway</keyword>
<evidence type="ECO:0000313" key="9">
    <source>
        <dbReference type="Proteomes" id="UP001152622"/>
    </source>
</evidence>
<accession>A0A9Q1GCV8</accession>
<sequence length="547" mass="60669">MPPAGYSIDFLRNVSGLKRAVAFITPLQQMLSLSPVKDDGHDVVMEKCKTCQKDIPLVELQQHLTICKKPNKESTNFTDESSDADGTMEEACPPEVLSPDHIDLDSDDSDDAENGMLSLAIQQSLEERQMNESLDTAVLGSSASSLSPVVVCIDNEPPLLLQEPFQQIEDVEPELNTVLRLLSSEVDRAESPFANCINVVRDSVMECSLRAFGRRRFDPTKKINVVFVDNASVGEGSIDDGGPTREYLRLLMKEVHNSRLFVGPDTARNLALVSHAIQTEEYHRVGQMIAVCLVHGGVLPKFFSDRLYAQVCGQPTPPVSLQEIDDWEFKEKLQKIKDTKSVEEAREAIQEASDSLSLLGALCHVSSLDERDELVNSASGFYIEGRVQAGLQQFLAGLETLGLLKALRKHPLLMKTLFVGQEKPLEASELTALFEPMLSSEGSNKRRDENRSIAFWRDWLLDVEDGNSTVSLEQILIFASGASRIPPLGFPFDPTLEFLHTSEGTQKIFPEANTCLVVVRLPIHPTYEKFKHMMESGIVQSPTFGLP</sequence>
<comment type="catalytic activity">
    <reaction evidence="1">
        <text>S-ubiquitinyl-[E2 ubiquitin-conjugating enzyme]-L-cysteine + [acceptor protein]-L-lysine = [E2 ubiquitin-conjugating enzyme]-L-cysteine + N(6)-ubiquitinyl-[acceptor protein]-L-lysine.</text>
        <dbReference type="EC" id="2.3.2.26"/>
    </reaction>
</comment>
<evidence type="ECO:0000256" key="1">
    <source>
        <dbReference type="ARBA" id="ARBA00000885"/>
    </source>
</evidence>
<dbReference type="InterPro" id="IPR000569">
    <property type="entry name" value="HECT_dom"/>
</dbReference>
<evidence type="ECO:0000313" key="8">
    <source>
        <dbReference type="EMBL" id="KAJ8381338.1"/>
    </source>
</evidence>
<dbReference type="EC" id="2.3.2.26" evidence="3"/>
<dbReference type="OrthoDB" id="2384350at2759"/>
<dbReference type="PROSITE" id="PS50237">
    <property type="entry name" value="HECT"/>
    <property type="match status" value="1"/>
</dbReference>
<dbReference type="GO" id="GO:0061630">
    <property type="term" value="F:ubiquitin protein ligase activity"/>
    <property type="evidence" value="ECO:0007669"/>
    <property type="project" value="UniProtKB-EC"/>
</dbReference>